<evidence type="ECO:0000313" key="1">
    <source>
        <dbReference type="EMBL" id="EJW05233.1"/>
    </source>
</evidence>
<sequence length="322" mass="37840">MSMKFKKNTLKKTLKKGNAAINDLVECNERFLEKIQELDKENKYLKTHIIGKIDEICKKSDTKNIHIDIYKDMLTKITLHIKIIDFYNRKCNKYEREINLIKNKIDTHKTFEAANYLKEKQTEVQNNVETSQNMVEQEIVINQDAKTTFLKAKNKFNEKSDNEVRCYSEFMNILSDLGNSMQLMNQKTITLKEKTKNVIELQLGKNKELKDLISNLKPQVDNKTIDVSSLIKVKPIKENSINHCVELVSDLRKNDSNISTKELIDLKNSYDSLKEKNIILERFKNLVLDEIIEEMKFMKELFGYLKEDFTNFQNENALHKIS</sequence>
<keyword evidence="2" id="KW-1185">Reference proteome</keyword>
<dbReference type="HOGENOM" id="CLU_863371_0_0_1"/>
<protein>
    <submittedName>
        <fullName evidence="1">Uncharacterized protein</fullName>
    </submittedName>
</protein>
<proteinExistence type="predicted"/>
<reference evidence="1 2" key="1">
    <citation type="submission" date="2011-08" db="EMBL/GenBank/DDBJ databases">
        <authorList>
            <person name="Liu Z.J."/>
            <person name="Shi F.L."/>
            <person name="Lu J.Q."/>
            <person name="Li M."/>
            <person name="Wang Z.L."/>
        </authorList>
    </citation>
    <scope>NUCLEOTIDE SEQUENCE [LARGE SCALE GENOMIC DNA]</scope>
    <source>
        <strain evidence="1 2">USNM 41457</strain>
    </source>
</reference>
<evidence type="ECO:0000313" key="2">
    <source>
        <dbReference type="Proteomes" id="UP000003163"/>
    </source>
</evidence>
<accession>J9A005</accession>
<dbReference type="EMBL" id="AFBI03000008">
    <property type="protein sequence ID" value="EJW05233.1"/>
    <property type="molecule type" value="Genomic_DNA"/>
</dbReference>
<dbReference type="InParanoid" id="J9A005"/>
<reference evidence="2" key="2">
    <citation type="submission" date="2015-07" db="EMBL/GenBank/DDBJ databases">
        <title>Contrasting host-pathogen interactions and genome evolution in two generalist and specialist microsporidian pathogens of mosquitoes.</title>
        <authorList>
            <consortium name="The Broad Institute Genomics Platform"/>
            <consortium name="The Broad Institute Genome Sequencing Center for Infectious Disease"/>
            <person name="Cuomo C.A."/>
            <person name="Sanscrainte N.D."/>
            <person name="Goldberg J.M."/>
            <person name="Heiman D."/>
            <person name="Young S."/>
            <person name="Zeng Q."/>
            <person name="Becnel J.J."/>
            <person name="Birren B.W."/>
        </authorList>
    </citation>
    <scope>NUCLEOTIDE SEQUENCE [LARGE SCALE GENOMIC DNA]</scope>
    <source>
        <strain evidence="2">USNM 41457</strain>
    </source>
</reference>
<dbReference type="AlphaFoldDB" id="J9A005"/>
<comment type="caution">
    <text evidence="1">The sequence shown here is derived from an EMBL/GenBank/DDBJ whole genome shotgun (WGS) entry which is preliminary data.</text>
</comment>
<name>J9A005_EDHAE</name>
<gene>
    <name evidence="1" type="ORF">EDEG_00698</name>
</gene>
<organism evidence="1 2">
    <name type="scientific">Edhazardia aedis (strain USNM 41457)</name>
    <name type="common">Microsporidian parasite</name>
    <dbReference type="NCBI Taxonomy" id="1003232"/>
    <lineage>
        <taxon>Eukaryota</taxon>
        <taxon>Fungi</taxon>
        <taxon>Fungi incertae sedis</taxon>
        <taxon>Microsporidia</taxon>
        <taxon>Edhazardia</taxon>
    </lineage>
</organism>
<dbReference type="VEuPathDB" id="MicrosporidiaDB:EDEG_00698"/>
<dbReference type="Proteomes" id="UP000003163">
    <property type="component" value="Unassembled WGS sequence"/>
</dbReference>